<dbReference type="PANTHER" id="PTHR45011">
    <property type="entry name" value="DAP3-BINDING CELL DEATH ENHANCER 1"/>
    <property type="match status" value="1"/>
</dbReference>
<dbReference type="EMBL" id="AUPC02000272">
    <property type="protein sequence ID" value="POG63278.1"/>
    <property type="molecule type" value="Genomic_DNA"/>
</dbReference>
<proteinExistence type="predicted"/>
<dbReference type="PANTHER" id="PTHR45011:SF1">
    <property type="entry name" value="DAP3-BINDING CELL DEATH ENHANCER 1"/>
    <property type="match status" value="1"/>
</dbReference>
<comment type="caution">
    <text evidence="1">The sequence shown here is derived from an EMBL/GenBank/DDBJ whole genome shotgun (WGS) entry which is preliminary data.</text>
</comment>
<dbReference type="InterPro" id="IPR052748">
    <property type="entry name" value="ISR_Activator"/>
</dbReference>
<dbReference type="InterPro" id="IPR006597">
    <property type="entry name" value="Sel1-like"/>
</dbReference>
<dbReference type="SUPFAM" id="SSF81901">
    <property type="entry name" value="HCP-like"/>
    <property type="match status" value="1"/>
</dbReference>
<dbReference type="InterPro" id="IPR011990">
    <property type="entry name" value="TPR-like_helical_dom_sf"/>
</dbReference>
<dbReference type="Pfam" id="PF08238">
    <property type="entry name" value="Sel1"/>
    <property type="match status" value="2"/>
</dbReference>
<dbReference type="SMART" id="SM00671">
    <property type="entry name" value="SEL1"/>
    <property type="match status" value="1"/>
</dbReference>
<evidence type="ECO:0000313" key="1">
    <source>
        <dbReference type="EMBL" id="POG63278.1"/>
    </source>
</evidence>
<dbReference type="Proteomes" id="UP000018888">
    <property type="component" value="Unassembled WGS sequence"/>
</dbReference>
<accession>A0A2P4PCZ8</accession>
<keyword evidence="2" id="KW-1185">Reference proteome</keyword>
<protein>
    <submittedName>
        <fullName evidence="1">Uncharacterized protein</fullName>
    </submittedName>
</protein>
<dbReference type="Gene3D" id="1.25.40.10">
    <property type="entry name" value="Tetratricopeptide repeat domain"/>
    <property type="match status" value="1"/>
</dbReference>
<reference evidence="1 2" key="1">
    <citation type="journal article" date="2013" name="Proc. Natl. Acad. Sci. U.S.A.">
        <title>Genome of an arbuscular mycorrhizal fungus provides insight into the oldest plant symbiosis.</title>
        <authorList>
            <person name="Tisserant E."/>
            <person name="Malbreil M."/>
            <person name="Kuo A."/>
            <person name="Kohler A."/>
            <person name="Symeonidi A."/>
            <person name="Balestrini R."/>
            <person name="Charron P."/>
            <person name="Duensing N."/>
            <person name="Frei Dit Frey N."/>
            <person name="Gianinazzi-Pearson V."/>
            <person name="Gilbert L.B."/>
            <person name="Handa Y."/>
            <person name="Herr J.R."/>
            <person name="Hijri M."/>
            <person name="Koul R."/>
            <person name="Kawaguchi M."/>
            <person name="Krajinski F."/>
            <person name="Lammers P.J."/>
            <person name="Masclaux F.G."/>
            <person name="Murat C."/>
            <person name="Morin E."/>
            <person name="Ndikumana S."/>
            <person name="Pagni M."/>
            <person name="Petitpierre D."/>
            <person name="Requena N."/>
            <person name="Rosikiewicz P."/>
            <person name="Riley R."/>
            <person name="Saito K."/>
            <person name="San Clemente H."/>
            <person name="Shapiro H."/>
            <person name="van Tuinen D."/>
            <person name="Becard G."/>
            <person name="Bonfante P."/>
            <person name="Paszkowski U."/>
            <person name="Shachar-Hill Y.Y."/>
            <person name="Tuskan G.A."/>
            <person name="Young P.W."/>
            <person name="Sanders I.R."/>
            <person name="Henrissat B."/>
            <person name="Rensing S.A."/>
            <person name="Grigoriev I.V."/>
            <person name="Corradi N."/>
            <person name="Roux C."/>
            <person name="Martin F."/>
        </authorList>
    </citation>
    <scope>NUCLEOTIDE SEQUENCE [LARGE SCALE GENOMIC DNA]</scope>
    <source>
        <strain evidence="1 2">DAOM 197198</strain>
    </source>
</reference>
<reference evidence="1 2" key="2">
    <citation type="journal article" date="2018" name="New Phytol.">
        <title>High intraspecific genome diversity in the model arbuscular mycorrhizal symbiont Rhizophagus irregularis.</title>
        <authorList>
            <person name="Chen E.C.H."/>
            <person name="Morin E."/>
            <person name="Beaudet D."/>
            <person name="Noel J."/>
            <person name="Yildirir G."/>
            <person name="Ndikumana S."/>
            <person name="Charron P."/>
            <person name="St-Onge C."/>
            <person name="Giorgi J."/>
            <person name="Kruger M."/>
            <person name="Marton T."/>
            <person name="Ropars J."/>
            <person name="Grigoriev I.V."/>
            <person name="Hainaut M."/>
            <person name="Henrissat B."/>
            <person name="Roux C."/>
            <person name="Martin F."/>
            <person name="Corradi N."/>
        </authorList>
    </citation>
    <scope>NUCLEOTIDE SEQUENCE [LARGE SCALE GENOMIC DNA]</scope>
    <source>
        <strain evidence="1 2">DAOM 197198</strain>
    </source>
</reference>
<name>A0A2P4PCZ8_RHIID</name>
<feature type="non-terminal residue" evidence="1">
    <location>
        <position position="81"/>
    </location>
</feature>
<dbReference type="AlphaFoldDB" id="A0A2P4PCZ8"/>
<gene>
    <name evidence="1" type="ORF">GLOIN_2v1687962</name>
</gene>
<organism evidence="1 2">
    <name type="scientific">Rhizophagus irregularis (strain DAOM 181602 / DAOM 197198 / MUCL 43194)</name>
    <name type="common">Arbuscular mycorrhizal fungus</name>
    <name type="synonym">Glomus intraradices</name>
    <dbReference type="NCBI Taxonomy" id="747089"/>
    <lineage>
        <taxon>Eukaryota</taxon>
        <taxon>Fungi</taxon>
        <taxon>Fungi incertae sedis</taxon>
        <taxon>Mucoromycota</taxon>
        <taxon>Glomeromycotina</taxon>
        <taxon>Glomeromycetes</taxon>
        <taxon>Glomerales</taxon>
        <taxon>Glomeraceae</taxon>
        <taxon>Rhizophagus</taxon>
    </lineage>
</organism>
<evidence type="ECO:0000313" key="2">
    <source>
        <dbReference type="Proteomes" id="UP000018888"/>
    </source>
</evidence>
<sequence>METKFSNISVTDIVNTENCSYCKKPFTEELWCKECINCLEKSAENGFTDSMYNLAICYVNGEGTEKNLEKAFYWYQKAAEN</sequence>